<dbReference type="AlphaFoldDB" id="A0A0N9NBD2"/>
<dbReference type="EMBL" id="CP011853">
    <property type="protein sequence ID" value="ALG85709.1"/>
    <property type="molecule type" value="Genomic_DNA"/>
</dbReference>
<keyword evidence="1" id="KW-1133">Transmembrane helix</keyword>
<dbReference type="STRING" id="1136941.ACH46_16005"/>
<feature type="transmembrane region" description="Helical" evidence="1">
    <location>
        <begin position="26"/>
        <end position="47"/>
    </location>
</feature>
<accession>A0A0N9NBD2</accession>
<evidence type="ECO:0000256" key="1">
    <source>
        <dbReference type="SAM" id="Phobius"/>
    </source>
</evidence>
<sequence>MCFGPLLYVPNALLNEVLATGRYSTVSSLVFSFWLVGVVGAVAWTVARGLSARAITVGVLVGAVVAFVPVSTLMVVAATVGDALIADANPVGTVVLPVGAAVLAIITVEIINGHQKEAGRAAGDARAEAPVRTSSP</sequence>
<reference evidence="3" key="1">
    <citation type="submission" date="2015-06" db="EMBL/GenBank/DDBJ databases">
        <title>Complete genome sequence and metabolic analysis of phthalate degradation pathway in Gordonia sp. QH-11.</title>
        <authorList>
            <person name="Jin D."/>
            <person name="Kong X."/>
            <person name="Bai Z."/>
        </authorList>
    </citation>
    <scope>NUCLEOTIDE SEQUENCE [LARGE SCALE GENOMIC DNA]</scope>
    <source>
        <strain evidence="3">QH-11</strain>
    </source>
</reference>
<reference evidence="2 3" key="2">
    <citation type="journal article" date="2017" name="Int. J. Syst. Evol. Microbiol.">
        <title>Gordonia phthalatica sp. nov., a di-n-butyl phthalate-degrading bacterium isolated from activated sludge.</title>
        <authorList>
            <person name="Jin D."/>
            <person name="Kong X."/>
            <person name="Jia M."/>
            <person name="Yu X."/>
            <person name="Wang X."/>
            <person name="Zhuang X."/>
            <person name="Deng Y."/>
            <person name="Bai Z."/>
        </authorList>
    </citation>
    <scope>NUCLEOTIDE SEQUENCE [LARGE SCALE GENOMIC DNA]</scope>
    <source>
        <strain evidence="2 3">QH-11</strain>
    </source>
</reference>
<keyword evidence="1" id="KW-0472">Membrane</keyword>
<dbReference type="Proteomes" id="UP000063789">
    <property type="component" value="Chromosome"/>
</dbReference>
<keyword evidence="3" id="KW-1185">Reference proteome</keyword>
<evidence type="ECO:0000313" key="3">
    <source>
        <dbReference type="Proteomes" id="UP000063789"/>
    </source>
</evidence>
<proteinExistence type="predicted"/>
<gene>
    <name evidence="2" type="ORF">ACH46_16005</name>
</gene>
<feature type="transmembrane region" description="Helical" evidence="1">
    <location>
        <begin position="91"/>
        <end position="111"/>
    </location>
</feature>
<evidence type="ECO:0000313" key="2">
    <source>
        <dbReference type="EMBL" id="ALG85709.1"/>
    </source>
</evidence>
<protein>
    <submittedName>
        <fullName evidence="2">Uncharacterized protein</fullName>
    </submittedName>
</protein>
<dbReference type="PATRIC" id="fig|1136941.3.peg.3270"/>
<dbReference type="KEGG" id="goq:ACH46_16005"/>
<keyword evidence="1" id="KW-0812">Transmembrane</keyword>
<feature type="transmembrane region" description="Helical" evidence="1">
    <location>
        <begin position="54"/>
        <end position="79"/>
    </location>
</feature>
<name>A0A0N9NBD2_9ACTN</name>
<organism evidence="2 3">
    <name type="scientific">Gordonia phthalatica</name>
    <dbReference type="NCBI Taxonomy" id="1136941"/>
    <lineage>
        <taxon>Bacteria</taxon>
        <taxon>Bacillati</taxon>
        <taxon>Actinomycetota</taxon>
        <taxon>Actinomycetes</taxon>
        <taxon>Mycobacteriales</taxon>
        <taxon>Gordoniaceae</taxon>
        <taxon>Gordonia</taxon>
    </lineage>
</organism>